<comment type="caution">
    <text evidence="1">The sequence shown here is derived from an EMBL/GenBank/DDBJ whole genome shotgun (WGS) entry which is preliminary data.</text>
</comment>
<organism evidence="1">
    <name type="scientific">marine sediment metagenome</name>
    <dbReference type="NCBI Taxonomy" id="412755"/>
    <lineage>
        <taxon>unclassified sequences</taxon>
        <taxon>metagenomes</taxon>
        <taxon>ecological metagenomes</taxon>
    </lineage>
</organism>
<proteinExistence type="predicted"/>
<name>A0A0F9C7D8_9ZZZZ</name>
<dbReference type="EMBL" id="LAZR01034495">
    <property type="protein sequence ID" value="KKL45144.1"/>
    <property type="molecule type" value="Genomic_DNA"/>
</dbReference>
<gene>
    <name evidence="1" type="ORF">LCGC14_2358610</name>
</gene>
<dbReference type="AlphaFoldDB" id="A0A0F9C7D8"/>
<reference evidence="1" key="1">
    <citation type="journal article" date="2015" name="Nature">
        <title>Complex archaea that bridge the gap between prokaryotes and eukaryotes.</title>
        <authorList>
            <person name="Spang A."/>
            <person name="Saw J.H."/>
            <person name="Jorgensen S.L."/>
            <person name="Zaremba-Niedzwiedzka K."/>
            <person name="Martijn J."/>
            <person name="Lind A.E."/>
            <person name="van Eijk R."/>
            <person name="Schleper C."/>
            <person name="Guy L."/>
            <person name="Ettema T.J."/>
        </authorList>
    </citation>
    <scope>NUCLEOTIDE SEQUENCE</scope>
</reference>
<protein>
    <submittedName>
        <fullName evidence="1">Uncharacterized protein</fullName>
    </submittedName>
</protein>
<sequence length="103" mass="12582">MGVFQIWHIEFLDKKSKIYFEKLRLHQRILCSYSSYPKSNETTYHMGWQGYNFGSDFLNKHLKKINIKKFYSLDLSCRTNWYNELKNFRPWDKVKTTKTGRSK</sequence>
<accession>A0A0F9C7D8</accession>
<evidence type="ECO:0000313" key="1">
    <source>
        <dbReference type="EMBL" id="KKL45144.1"/>
    </source>
</evidence>